<gene>
    <name evidence="1" type="ORF">NQ317_016679</name>
</gene>
<dbReference type="Proteomes" id="UP001162164">
    <property type="component" value="Unassembled WGS sequence"/>
</dbReference>
<evidence type="ECO:0000313" key="1">
    <source>
        <dbReference type="EMBL" id="KAJ8956150.1"/>
    </source>
</evidence>
<evidence type="ECO:0000313" key="2">
    <source>
        <dbReference type="Proteomes" id="UP001162164"/>
    </source>
</evidence>
<dbReference type="InterPro" id="IPR023211">
    <property type="entry name" value="DNA_pol_palm_dom_sf"/>
</dbReference>
<evidence type="ECO:0008006" key="3">
    <source>
        <dbReference type="Google" id="ProtNLM"/>
    </source>
</evidence>
<keyword evidence="2" id="KW-1185">Reference proteome</keyword>
<protein>
    <recommendedName>
        <fullName evidence="3">DNA-directed DNA polymerase</fullName>
    </recommendedName>
</protein>
<dbReference type="PANTHER" id="PTHR33568:SF3">
    <property type="entry name" value="DNA-DIRECTED DNA POLYMERASE"/>
    <property type="match status" value="1"/>
</dbReference>
<dbReference type="Gene3D" id="3.90.1600.10">
    <property type="entry name" value="Palm domain of DNA polymerase"/>
    <property type="match status" value="1"/>
</dbReference>
<proteinExistence type="predicted"/>
<dbReference type="InterPro" id="IPR043502">
    <property type="entry name" value="DNA/RNA_pol_sf"/>
</dbReference>
<dbReference type="EMBL" id="JAPWTJ010003476">
    <property type="protein sequence ID" value="KAJ8956150.1"/>
    <property type="molecule type" value="Genomic_DNA"/>
</dbReference>
<sequence>MTQEECTHNDEEKALTGTWIIAEVLKAVEKGMMNKFIKIKQEASGLPWTCVSQEQKDHYIADFLSREDVTLEFTEIENIPELRPLAKLTLRLSEVLGSYLVCLQFGIYVNALISIREETVVVNYEHREEAHQSLSTVNVMIAAYVTAQARLKLYSYLEKLGERVLYYNTDSVIYVSRNNEFDIPIGEFIGDMTDELQSYGVSSHIMEFVSGELKFMRIVFSTEYKEDNVVCKVKGIDLNYSASRVHLLSKPYQCYPSLFGYVRVDHTVSGSPVPGTRKPGTRSTGTESGTRLLISGIGLKKFAGYPLPGIL</sequence>
<dbReference type="PANTHER" id="PTHR33568">
    <property type="entry name" value="DNA POLYMERASE"/>
    <property type="match status" value="1"/>
</dbReference>
<dbReference type="SUPFAM" id="SSF56672">
    <property type="entry name" value="DNA/RNA polymerases"/>
    <property type="match status" value="1"/>
</dbReference>
<reference evidence="1" key="1">
    <citation type="journal article" date="2023" name="Insect Mol. Biol.">
        <title>Genome sequencing provides insights into the evolution of gene families encoding plant cell wall-degrading enzymes in longhorned beetles.</title>
        <authorList>
            <person name="Shin N.R."/>
            <person name="Okamura Y."/>
            <person name="Kirsch R."/>
            <person name="Pauchet Y."/>
        </authorList>
    </citation>
    <scope>NUCLEOTIDE SEQUENCE</scope>
    <source>
        <strain evidence="1">MMC_N1</strain>
    </source>
</reference>
<name>A0ABQ9IR26_9CUCU</name>
<organism evidence="1 2">
    <name type="scientific">Molorchus minor</name>
    <dbReference type="NCBI Taxonomy" id="1323400"/>
    <lineage>
        <taxon>Eukaryota</taxon>
        <taxon>Metazoa</taxon>
        <taxon>Ecdysozoa</taxon>
        <taxon>Arthropoda</taxon>
        <taxon>Hexapoda</taxon>
        <taxon>Insecta</taxon>
        <taxon>Pterygota</taxon>
        <taxon>Neoptera</taxon>
        <taxon>Endopterygota</taxon>
        <taxon>Coleoptera</taxon>
        <taxon>Polyphaga</taxon>
        <taxon>Cucujiformia</taxon>
        <taxon>Chrysomeloidea</taxon>
        <taxon>Cerambycidae</taxon>
        <taxon>Lamiinae</taxon>
        <taxon>Monochamini</taxon>
        <taxon>Molorchus</taxon>
    </lineage>
</organism>
<comment type="caution">
    <text evidence="1">The sequence shown here is derived from an EMBL/GenBank/DDBJ whole genome shotgun (WGS) entry which is preliminary data.</text>
</comment>
<accession>A0ABQ9IR26</accession>